<sequence length="93" mass="10452">MNPSRVLPLLNTVSAGAFSEDELSEDYAFSLQFPVIGSERTDNNFRFEVCRPLAVRKDPSLHQDHSSRYNSYTISPNVSISRPLKATSQQFAT</sequence>
<dbReference type="AlphaFoldDB" id="A0AAV4YBB8"/>
<protein>
    <submittedName>
        <fullName evidence="1">Uncharacterized protein</fullName>
    </submittedName>
</protein>
<dbReference type="EMBL" id="BPLR01001752">
    <property type="protein sequence ID" value="GIZ04527.1"/>
    <property type="molecule type" value="Genomic_DNA"/>
</dbReference>
<organism evidence="1 2">
    <name type="scientific">Caerostris extrusa</name>
    <name type="common">Bark spider</name>
    <name type="synonym">Caerostris bankana</name>
    <dbReference type="NCBI Taxonomy" id="172846"/>
    <lineage>
        <taxon>Eukaryota</taxon>
        <taxon>Metazoa</taxon>
        <taxon>Ecdysozoa</taxon>
        <taxon>Arthropoda</taxon>
        <taxon>Chelicerata</taxon>
        <taxon>Arachnida</taxon>
        <taxon>Araneae</taxon>
        <taxon>Araneomorphae</taxon>
        <taxon>Entelegynae</taxon>
        <taxon>Araneoidea</taxon>
        <taxon>Araneidae</taxon>
        <taxon>Caerostris</taxon>
    </lineage>
</organism>
<keyword evidence="2" id="KW-1185">Reference proteome</keyword>
<accession>A0AAV4YBB8</accession>
<evidence type="ECO:0000313" key="1">
    <source>
        <dbReference type="EMBL" id="GIZ04527.1"/>
    </source>
</evidence>
<evidence type="ECO:0000313" key="2">
    <source>
        <dbReference type="Proteomes" id="UP001054945"/>
    </source>
</evidence>
<name>A0AAV4YBB8_CAEEX</name>
<gene>
    <name evidence="1" type="ORF">CEXT_780971</name>
</gene>
<dbReference type="Proteomes" id="UP001054945">
    <property type="component" value="Unassembled WGS sequence"/>
</dbReference>
<proteinExistence type="predicted"/>
<reference evidence="1 2" key="1">
    <citation type="submission" date="2021-06" db="EMBL/GenBank/DDBJ databases">
        <title>Caerostris extrusa draft genome.</title>
        <authorList>
            <person name="Kono N."/>
            <person name="Arakawa K."/>
        </authorList>
    </citation>
    <scope>NUCLEOTIDE SEQUENCE [LARGE SCALE GENOMIC DNA]</scope>
</reference>
<comment type="caution">
    <text evidence="1">The sequence shown here is derived from an EMBL/GenBank/DDBJ whole genome shotgun (WGS) entry which is preliminary data.</text>
</comment>